<evidence type="ECO:0000313" key="1">
    <source>
        <dbReference type="EMBL" id="MDO7876051.1"/>
    </source>
</evidence>
<gene>
    <name evidence="1" type="ORF">Q5H93_15005</name>
</gene>
<accession>A0ABT9BCR1</accession>
<reference evidence="1" key="1">
    <citation type="submission" date="2023-07" db="EMBL/GenBank/DDBJ databases">
        <authorList>
            <person name="Kim M.K."/>
        </authorList>
    </citation>
    <scope>NUCLEOTIDE SEQUENCE</scope>
    <source>
        <strain evidence="1">ASUV-10-1</strain>
    </source>
</reference>
<dbReference type="RefSeq" id="WP_305007393.1">
    <property type="nucleotide sequence ID" value="NZ_JAUQSY010000009.1"/>
</dbReference>
<evidence type="ECO:0000313" key="2">
    <source>
        <dbReference type="Proteomes" id="UP001176429"/>
    </source>
</evidence>
<dbReference type="EMBL" id="JAUQSY010000009">
    <property type="protein sequence ID" value="MDO7876051.1"/>
    <property type="molecule type" value="Genomic_DNA"/>
</dbReference>
<evidence type="ECO:0008006" key="3">
    <source>
        <dbReference type="Google" id="ProtNLM"/>
    </source>
</evidence>
<name>A0ABT9BCR1_9BACT</name>
<proteinExistence type="predicted"/>
<comment type="caution">
    <text evidence="1">The sequence shown here is derived from an EMBL/GenBank/DDBJ whole genome shotgun (WGS) entry which is preliminary data.</text>
</comment>
<dbReference type="Proteomes" id="UP001176429">
    <property type="component" value="Unassembled WGS sequence"/>
</dbReference>
<organism evidence="1 2">
    <name type="scientific">Hymenobacter aranciens</name>
    <dbReference type="NCBI Taxonomy" id="3063996"/>
    <lineage>
        <taxon>Bacteria</taxon>
        <taxon>Pseudomonadati</taxon>
        <taxon>Bacteroidota</taxon>
        <taxon>Cytophagia</taxon>
        <taxon>Cytophagales</taxon>
        <taxon>Hymenobacteraceae</taxon>
        <taxon>Hymenobacter</taxon>
    </lineage>
</organism>
<keyword evidence="2" id="KW-1185">Reference proteome</keyword>
<protein>
    <recommendedName>
        <fullName evidence="3">Sel1 repeat family protein</fullName>
    </recommendedName>
</protein>
<sequence>MRILKSFSYSATGLLLAVGALHSNCSHRVAPGTSAASSVSQSQLLTPAGLRATILKETQPGGKLDFFTAIKGHEYDGKQLKPGVYATASEVALYQWGRAVNESGIRSLEEAYSIFSEFKGQPASARDKATIELGFNKKLDN</sequence>